<keyword evidence="1 3" id="KW-0853">WD repeat</keyword>
<dbReference type="PRINTS" id="PR00320">
    <property type="entry name" value="GPROTEINBRPT"/>
</dbReference>
<comment type="caution">
    <text evidence="4">The sequence shown here is derived from an EMBL/GenBank/DDBJ whole genome shotgun (WGS) entry which is preliminary data.</text>
</comment>
<gene>
    <name evidence="4" type="ORF">NGRA_1198</name>
</gene>
<evidence type="ECO:0000256" key="2">
    <source>
        <dbReference type="ARBA" id="ARBA00022737"/>
    </source>
</evidence>
<dbReference type="InterPro" id="IPR015943">
    <property type="entry name" value="WD40/YVTN_repeat-like_dom_sf"/>
</dbReference>
<evidence type="ECO:0000313" key="4">
    <source>
        <dbReference type="EMBL" id="KAF9763572.1"/>
    </source>
</evidence>
<dbReference type="InterPro" id="IPR036322">
    <property type="entry name" value="WD40_repeat_dom_sf"/>
</dbReference>
<dbReference type="InterPro" id="IPR020472">
    <property type="entry name" value="WD40_PAC1"/>
</dbReference>
<dbReference type="InterPro" id="IPR001680">
    <property type="entry name" value="WD40_rpt"/>
</dbReference>
<dbReference type="GO" id="GO:1990234">
    <property type="term" value="C:transferase complex"/>
    <property type="evidence" value="ECO:0007669"/>
    <property type="project" value="UniProtKB-ARBA"/>
</dbReference>
<organism evidence="4 5">
    <name type="scientific">Nosema granulosis</name>
    <dbReference type="NCBI Taxonomy" id="83296"/>
    <lineage>
        <taxon>Eukaryota</taxon>
        <taxon>Fungi</taxon>
        <taxon>Fungi incertae sedis</taxon>
        <taxon>Microsporidia</taxon>
        <taxon>Nosematidae</taxon>
        <taxon>Nosema</taxon>
    </lineage>
</organism>
<dbReference type="EMBL" id="SBJO01000069">
    <property type="protein sequence ID" value="KAF9763572.1"/>
    <property type="molecule type" value="Genomic_DNA"/>
</dbReference>
<evidence type="ECO:0000313" key="5">
    <source>
        <dbReference type="Proteomes" id="UP000740883"/>
    </source>
</evidence>
<dbReference type="InterPro" id="IPR019775">
    <property type="entry name" value="WD40_repeat_CS"/>
</dbReference>
<reference evidence="4 5" key="1">
    <citation type="journal article" date="2020" name="Genome Biol. Evol.">
        <title>Comparative genomics of strictly vertically transmitted, feminizing microsporidia endosymbionts of amphipod crustaceans.</title>
        <authorList>
            <person name="Cormier A."/>
            <person name="Chebbi M.A."/>
            <person name="Giraud I."/>
            <person name="Wattier R."/>
            <person name="Teixeira M."/>
            <person name="Gilbert C."/>
            <person name="Rigaud T."/>
            <person name="Cordaux R."/>
        </authorList>
    </citation>
    <scope>NUCLEOTIDE SEQUENCE [LARGE SCALE GENOMIC DNA]</scope>
    <source>
        <strain evidence="4 5">Ou3-Ou53</strain>
    </source>
</reference>
<name>A0A9P6KZT5_9MICR</name>
<dbReference type="Gene3D" id="2.130.10.10">
    <property type="entry name" value="YVTN repeat-like/Quinoprotein amine dehydrogenase"/>
    <property type="match status" value="2"/>
</dbReference>
<dbReference type="CDD" id="cd00200">
    <property type="entry name" value="WD40"/>
    <property type="match status" value="1"/>
</dbReference>
<dbReference type="OrthoDB" id="7875889at2759"/>
<dbReference type="SUPFAM" id="SSF50978">
    <property type="entry name" value="WD40 repeat-like"/>
    <property type="match status" value="1"/>
</dbReference>
<keyword evidence="2" id="KW-0677">Repeat</keyword>
<accession>A0A9P6KZT5</accession>
<feature type="repeat" description="WD" evidence="3">
    <location>
        <begin position="103"/>
        <end position="135"/>
    </location>
</feature>
<dbReference type="Pfam" id="PF00400">
    <property type="entry name" value="WD40"/>
    <property type="match status" value="4"/>
</dbReference>
<dbReference type="SMART" id="SM00320">
    <property type="entry name" value="WD40"/>
    <property type="match status" value="6"/>
</dbReference>
<evidence type="ECO:0000256" key="1">
    <source>
        <dbReference type="ARBA" id="ARBA00022574"/>
    </source>
</evidence>
<feature type="repeat" description="WD" evidence="3">
    <location>
        <begin position="63"/>
        <end position="102"/>
    </location>
</feature>
<dbReference type="PROSITE" id="PS00678">
    <property type="entry name" value="WD_REPEATS_1"/>
    <property type="match status" value="2"/>
</dbReference>
<keyword evidence="5" id="KW-1185">Reference proteome</keyword>
<dbReference type="Proteomes" id="UP000740883">
    <property type="component" value="Unassembled WGS sequence"/>
</dbReference>
<dbReference type="AlphaFoldDB" id="A0A9P6KZT5"/>
<dbReference type="PANTHER" id="PTHR22847">
    <property type="entry name" value="WD40 REPEAT PROTEIN"/>
    <property type="match status" value="1"/>
</dbReference>
<protein>
    <submittedName>
        <fullName evidence="4">Guanine nucleotide-binding protein subunit beta-like protein</fullName>
    </submittedName>
</protein>
<sequence length="334" mass="37212">MTFADLRILDPLKAHKDDVTCLKTLRTQNCDALFSCSKDKKIFFWDLNSTVESEFGKLLKEYAGKHTRKVNSIAVSSNMLVSVGSDAKGYIWDINTKKDVAVLEGHHRDIFCVCINKEDNKIVTGGADNTIILWNTKGQLISTFGPGFDKAHKNWVTCCAFHPANENILFSGSKDGTVKMWDVENNTLLATFIDGNVLDYSKCEEMKETPKDHDLSLSVTCLALSMDGGFLFYGGRNNKIYIINLERNELIDSFPTKNTIRSIAVGESEAVFAVGTDDSVMVYDCFQAKVVAEYNLSEIGRTVSCKALTFVNNVLYCGLSNGDIINFEFSKRSE</sequence>
<evidence type="ECO:0000256" key="3">
    <source>
        <dbReference type="PROSITE-ProRule" id="PRU00221"/>
    </source>
</evidence>
<proteinExistence type="predicted"/>
<dbReference type="PANTHER" id="PTHR22847:SF637">
    <property type="entry name" value="WD REPEAT DOMAIN 5B"/>
    <property type="match status" value="1"/>
</dbReference>
<dbReference type="PROSITE" id="PS50294">
    <property type="entry name" value="WD_REPEATS_REGION"/>
    <property type="match status" value="2"/>
</dbReference>
<dbReference type="PROSITE" id="PS50082">
    <property type="entry name" value="WD_REPEATS_2"/>
    <property type="match status" value="3"/>
</dbReference>
<feature type="repeat" description="WD" evidence="3">
    <location>
        <begin position="149"/>
        <end position="191"/>
    </location>
</feature>